<organism evidence="1 2">
    <name type="scientific">Salinicoccus jeotgali</name>
    <dbReference type="NCBI Taxonomy" id="381634"/>
    <lineage>
        <taxon>Bacteria</taxon>
        <taxon>Bacillati</taxon>
        <taxon>Bacillota</taxon>
        <taxon>Bacilli</taxon>
        <taxon>Bacillales</taxon>
        <taxon>Staphylococcaceae</taxon>
        <taxon>Salinicoccus</taxon>
    </lineage>
</organism>
<keyword evidence="2" id="KW-1185">Reference proteome</keyword>
<proteinExistence type="predicted"/>
<sequence>MDNDNNQNRYVGDENIRLYTCEKNIAIKTQSIMKNHIQEFSSNKDFIKKSIELFHLLTYLDVNEELENIQEIIPNEPGDFLVTINGKDILYELVTIFGDKEAQSITNLVKEILGLSDVSQVEINRYPVMDTTKLATLFKKMLSKKKEKKYFSNYEEAVLLLVTSEHDRCGTVAWYLIENIQEEVTDFIDSTRSSIKTMNYFSSGKDGNPETNDIEAEIRLYNKYFNAN</sequence>
<protein>
    <submittedName>
        <fullName evidence="1">Uncharacterized protein</fullName>
    </submittedName>
</protein>
<accession>A0ABP7EYX2</accession>
<gene>
    <name evidence="1" type="ORF">GCM10022378_16140</name>
</gene>
<name>A0ABP7EYX2_9STAP</name>
<evidence type="ECO:0000313" key="2">
    <source>
        <dbReference type="Proteomes" id="UP001500920"/>
    </source>
</evidence>
<evidence type="ECO:0000313" key="1">
    <source>
        <dbReference type="EMBL" id="GAA3728090.1"/>
    </source>
</evidence>
<dbReference type="EMBL" id="BAABCK010000055">
    <property type="protein sequence ID" value="GAA3728090.1"/>
    <property type="molecule type" value="Genomic_DNA"/>
</dbReference>
<dbReference type="Proteomes" id="UP001500920">
    <property type="component" value="Unassembled WGS sequence"/>
</dbReference>
<comment type="caution">
    <text evidence="1">The sequence shown here is derived from an EMBL/GenBank/DDBJ whole genome shotgun (WGS) entry which is preliminary data.</text>
</comment>
<reference evidence="2" key="1">
    <citation type="journal article" date="2019" name="Int. J. Syst. Evol. Microbiol.">
        <title>The Global Catalogue of Microorganisms (GCM) 10K type strain sequencing project: providing services to taxonomists for standard genome sequencing and annotation.</title>
        <authorList>
            <consortium name="The Broad Institute Genomics Platform"/>
            <consortium name="The Broad Institute Genome Sequencing Center for Infectious Disease"/>
            <person name="Wu L."/>
            <person name="Ma J."/>
        </authorList>
    </citation>
    <scope>NUCLEOTIDE SEQUENCE [LARGE SCALE GENOMIC DNA]</scope>
    <source>
        <strain evidence="2">JCM 16981</strain>
    </source>
</reference>
<dbReference type="RefSeq" id="WP_344703278.1">
    <property type="nucleotide sequence ID" value="NZ_BAABCK010000055.1"/>
</dbReference>